<dbReference type="AlphaFoldDB" id="A0A6G1GZV0"/>
<evidence type="ECO:0000256" key="1">
    <source>
        <dbReference type="SAM" id="MobiDB-lite"/>
    </source>
</evidence>
<feature type="region of interest" description="Disordered" evidence="1">
    <location>
        <begin position="18"/>
        <end position="43"/>
    </location>
</feature>
<proteinExistence type="predicted"/>
<name>A0A6G1GZV0_9PEZI</name>
<dbReference type="EMBL" id="ML977157">
    <property type="protein sequence ID" value="KAF1986300.1"/>
    <property type="molecule type" value="Genomic_DNA"/>
</dbReference>
<sequence>MRADVMYHFRQPPAITSHRSASLAPHPPTIPKRLQSRQRSSYPDEVEVVVTAVTKTAGGGAGKPALLQTQPSSYPSPPLPLLVAPPSCVRSPERSARTAHIPPSAAQGPKRILSCLFTIPPPLVLSPCLHRSRTDLALISTRPSRPHRGARPPPLPTHPLPLSSLPLLSSLAALVARPLY</sequence>
<evidence type="ECO:0000313" key="2">
    <source>
        <dbReference type="EMBL" id="KAF1986300.1"/>
    </source>
</evidence>
<evidence type="ECO:0000313" key="3">
    <source>
        <dbReference type="Proteomes" id="UP000800041"/>
    </source>
</evidence>
<organism evidence="2 3">
    <name type="scientific">Aulographum hederae CBS 113979</name>
    <dbReference type="NCBI Taxonomy" id="1176131"/>
    <lineage>
        <taxon>Eukaryota</taxon>
        <taxon>Fungi</taxon>
        <taxon>Dikarya</taxon>
        <taxon>Ascomycota</taxon>
        <taxon>Pezizomycotina</taxon>
        <taxon>Dothideomycetes</taxon>
        <taxon>Pleosporomycetidae</taxon>
        <taxon>Aulographales</taxon>
        <taxon>Aulographaceae</taxon>
    </lineage>
</organism>
<gene>
    <name evidence="2" type="ORF">K402DRAFT_86170</name>
</gene>
<accession>A0A6G1GZV0</accession>
<protein>
    <submittedName>
        <fullName evidence="2">Uncharacterized protein</fullName>
    </submittedName>
</protein>
<dbReference type="Proteomes" id="UP000800041">
    <property type="component" value="Unassembled WGS sequence"/>
</dbReference>
<keyword evidence="3" id="KW-1185">Reference proteome</keyword>
<reference evidence="2" key="1">
    <citation type="journal article" date="2020" name="Stud. Mycol.">
        <title>101 Dothideomycetes genomes: a test case for predicting lifestyles and emergence of pathogens.</title>
        <authorList>
            <person name="Haridas S."/>
            <person name="Albert R."/>
            <person name="Binder M."/>
            <person name="Bloem J."/>
            <person name="Labutti K."/>
            <person name="Salamov A."/>
            <person name="Andreopoulos B."/>
            <person name="Baker S."/>
            <person name="Barry K."/>
            <person name="Bills G."/>
            <person name="Bluhm B."/>
            <person name="Cannon C."/>
            <person name="Castanera R."/>
            <person name="Culley D."/>
            <person name="Daum C."/>
            <person name="Ezra D."/>
            <person name="Gonzalez J."/>
            <person name="Henrissat B."/>
            <person name="Kuo A."/>
            <person name="Liang C."/>
            <person name="Lipzen A."/>
            <person name="Lutzoni F."/>
            <person name="Magnuson J."/>
            <person name="Mondo S."/>
            <person name="Nolan M."/>
            <person name="Ohm R."/>
            <person name="Pangilinan J."/>
            <person name="Park H.-J."/>
            <person name="Ramirez L."/>
            <person name="Alfaro M."/>
            <person name="Sun H."/>
            <person name="Tritt A."/>
            <person name="Yoshinaga Y."/>
            <person name="Zwiers L.-H."/>
            <person name="Turgeon B."/>
            <person name="Goodwin S."/>
            <person name="Spatafora J."/>
            <person name="Crous P."/>
            <person name="Grigoriev I."/>
        </authorList>
    </citation>
    <scope>NUCLEOTIDE SEQUENCE</scope>
    <source>
        <strain evidence="2">CBS 113979</strain>
    </source>
</reference>